<evidence type="ECO:0000313" key="2">
    <source>
        <dbReference type="EMBL" id="QSW91150.1"/>
    </source>
</evidence>
<accession>A0ABX7QKH0</accession>
<evidence type="ECO:0000259" key="1">
    <source>
        <dbReference type="Pfam" id="PF24832"/>
    </source>
</evidence>
<dbReference type="Pfam" id="PF24832">
    <property type="entry name" value="DUF7716"/>
    <property type="match status" value="1"/>
</dbReference>
<dbReference type="EMBL" id="CP071448">
    <property type="protein sequence ID" value="QSW91150.1"/>
    <property type="molecule type" value="Genomic_DNA"/>
</dbReference>
<name>A0ABX7QKH0_9FLAO</name>
<gene>
    <name evidence="2" type="ORF">J0383_10170</name>
</gene>
<reference evidence="2 3" key="1">
    <citation type="submission" date="2021-03" db="EMBL/GenBank/DDBJ databases">
        <title>Flavobacterium kribbensis sp. nov, an endophytic bacteria, isolated from soybean.</title>
        <authorList>
            <person name="Lee J."/>
            <person name="Seo J."/>
        </authorList>
    </citation>
    <scope>NUCLEOTIDE SEQUENCE [LARGE SCALE GENOMIC DNA]</scope>
    <source>
        <strain evidence="2 3">BB8</strain>
    </source>
</reference>
<organism evidence="2 3">
    <name type="scientific">Flavobacterium endoglycinae</name>
    <dbReference type="NCBI Taxonomy" id="2816357"/>
    <lineage>
        <taxon>Bacteria</taxon>
        <taxon>Pseudomonadati</taxon>
        <taxon>Bacteroidota</taxon>
        <taxon>Flavobacteriia</taxon>
        <taxon>Flavobacteriales</taxon>
        <taxon>Flavobacteriaceae</taxon>
        <taxon>Flavobacterium</taxon>
    </lineage>
</organism>
<feature type="domain" description="DUF7716" evidence="1">
    <location>
        <begin position="30"/>
        <end position="116"/>
    </location>
</feature>
<sequence>MPKVFNNLQSLVNDVESNKRNEWLYINPKEWLNNPEGTRFFYIEEEYIWDLEEEGLYVENEAGDSIPKEFENEGLEIWIESQTFDDIIKYAKNKNLNVTLNELILAINYYLEYDAFKEN</sequence>
<evidence type="ECO:0000313" key="3">
    <source>
        <dbReference type="Proteomes" id="UP000663440"/>
    </source>
</evidence>
<dbReference type="InterPro" id="IPR056133">
    <property type="entry name" value="DUF7716"/>
</dbReference>
<dbReference type="Proteomes" id="UP000663440">
    <property type="component" value="Chromosome"/>
</dbReference>
<keyword evidence="3" id="KW-1185">Reference proteome</keyword>
<protein>
    <recommendedName>
        <fullName evidence="1">DUF7716 domain-containing protein</fullName>
    </recommendedName>
</protein>
<dbReference type="RefSeq" id="WP_207298273.1">
    <property type="nucleotide sequence ID" value="NZ_CP071448.1"/>
</dbReference>
<proteinExistence type="predicted"/>